<dbReference type="PRINTS" id="PR00039">
    <property type="entry name" value="HTHLYSR"/>
</dbReference>
<keyword evidence="3" id="KW-0238">DNA-binding</keyword>
<dbReference type="PROSITE" id="PS50931">
    <property type="entry name" value="HTH_LYSR"/>
    <property type="match status" value="1"/>
</dbReference>
<evidence type="ECO:0000313" key="7">
    <source>
        <dbReference type="Proteomes" id="UP001501578"/>
    </source>
</evidence>
<dbReference type="InterPro" id="IPR036390">
    <property type="entry name" value="WH_DNA-bd_sf"/>
</dbReference>
<dbReference type="SUPFAM" id="SSF53850">
    <property type="entry name" value="Periplasmic binding protein-like II"/>
    <property type="match status" value="1"/>
</dbReference>
<dbReference type="PANTHER" id="PTHR30126">
    <property type="entry name" value="HTH-TYPE TRANSCRIPTIONAL REGULATOR"/>
    <property type="match status" value="1"/>
</dbReference>
<evidence type="ECO:0000256" key="4">
    <source>
        <dbReference type="ARBA" id="ARBA00023163"/>
    </source>
</evidence>
<evidence type="ECO:0000259" key="5">
    <source>
        <dbReference type="PROSITE" id="PS50931"/>
    </source>
</evidence>
<proteinExistence type="inferred from homology"/>
<organism evidence="6 7">
    <name type="scientific">Nonomuraea longicatena</name>
    <dbReference type="NCBI Taxonomy" id="83682"/>
    <lineage>
        <taxon>Bacteria</taxon>
        <taxon>Bacillati</taxon>
        <taxon>Actinomycetota</taxon>
        <taxon>Actinomycetes</taxon>
        <taxon>Streptosporangiales</taxon>
        <taxon>Streptosporangiaceae</taxon>
        <taxon>Nonomuraea</taxon>
    </lineage>
</organism>
<dbReference type="SUPFAM" id="SSF46785">
    <property type="entry name" value="Winged helix' DNA-binding domain"/>
    <property type="match status" value="1"/>
</dbReference>
<dbReference type="RefSeq" id="WP_343950437.1">
    <property type="nucleotide sequence ID" value="NZ_BAAAHQ010000013.1"/>
</dbReference>
<evidence type="ECO:0000256" key="3">
    <source>
        <dbReference type="ARBA" id="ARBA00023125"/>
    </source>
</evidence>
<evidence type="ECO:0000256" key="1">
    <source>
        <dbReference type="ARBA" id="ARBA00009437"/>
    </source>
</evidence>
<dbReference type="EMBL" id="BAAAHQ010000013">
    <property type="protein sequence ID" value="GAA0927344.1"/>
    <property type="molecule type" value="Genomic_DNA"/>
</dbReference>
<evidence type="ECO:0000256" key="2">
    <source>
        <dbReference type="ARBA" id="ARBA00023015"/>
    </source>
</evidence>
<dbReference type="InterPro" id="IPR036388">
    <property type="entry name" value="WH-like_DNA-bd_sf"/>
</dbReference>
<reference evidence="6 7" key="1">
    <citation type="journal article" date="2019" name="Int. J. Syst. Evol. Microbiol.">
        <title>The Global Catalogue of Microorganisms (GCM) 10K type strain sequencing project: providing services to taxonomists for standard genome sequencing and annotation.</title>
        <authorList>
            <consortium name="The Broad Institute Genomics Platform"/>
            <consortium name="The Broad Institute Genome Sequencing Center for Infectious Disease"/>
            <person name="Wu L."/>
            <person name="Ma J."/>
        </authorList>
    </citation>
    <scope>NUCLEOTIDE SEQUENCE [LARGE SCALE GENOMIC DNA]</scope>
    <source>
        <strain evidence="6 7">JCM 11136</strain>
    </source>
</reference>
<accession>A0ABN1PFB6</accession>
<protein>
    <submittedName>
        <fullName evidence="6">LysR family transcriptional regulator</fullName>
    </submittedName>
</protein>
<dbReference type="Pfam" id="PF00126">
    <property type="entry name" value="HTH_1"/>
    <property type="match status" value="1"/>
</dbReference>
<keyword evidence="4" id="KW-0804">Transcription</keyword>
<sequence length="289" mass="31053">MNLSLDDLKVFQTVAAAGSFGRGGALLHLSQPTVSERMSRLERDLGQRLFLRSGRGVRLTTAGERLLPYADRLLTLADEAVTAARAEDERPRLRVAMHATFAPSTIPRVLDALAPLDVEVTCTDAHSEDVVRFLHDGSADAGFVVPCPHPSTVTVEPFLATPVVCVVSPGHELARAQRPGIRDLAAFAVACNTWGDGAARFLSLLRAAAIPSSRLHLVSPAETVANLARRGTHVGLLTRSTVAADLATGILVEVPLADLPRWEIIVGLAYRTEDADTEPIRALRTAFRH</sequence>
<gene>
    <name evidence="6" type="ORF">GCM10009560_29870</name>
</gene>
<dbReference type="Gene3D" id="3.40.190.10">
    <property type="entry name" value="Periplasmic binding protein-like II"/>
    <property type="match status" value="2"/>
</dbReference>
<dbReference type="PANTHER" id="PTHR30126:SF40">
    <property type="entry name" value="HTH-TYPE TRANSCRIPTIONAL REGULATOR GLTR"/>
    <property type="match status" value="1"/>
</dbReference>
<keyword evidence="2" id="KW-0805">Transcription regulation</keyword>
<dbReference type="Pfam" id="PF03466">
    <property type="entry name" value="LysR_substrate"/>
    <property type="match status" value="1"/>
</dbReference>
<dbReference type="Proteomes" id="UP001501578">
    <property type="component" value="Unassembled WGS sequence"/>
</dbReference>
<dbReference type="Gene3D" id="1.10.10.10">
    <property type="entry name" value="Winged helix-like DNA-binding domain superfamily/Winged helix DNA-binding domain"/>
    <property type="match status" value="1"/>
</dbReference>
<dbReference type="CDD" id="cd05466">
    <property type="entry name" value="PBP2_LTTR_substrate"/>
    <property type="match status" value="1"/>
</dbReference>
<dbReference type="InterPro" id="IPR005119">
    <property type="entry name" value="LysR_subst-bd"/>
</dbReference>
<comment type="caution">
    <text evidence="6">The sequence shown here is derived from an EMBL/GenBank/DDBJ whole genome shotgun (WGS) entry which is preliminary data.</text>
</comment>
<feature type="domain" description="HTH lysR-type" evidence="5">
    <location>
        <begin position="3"/>
        <end position="60"/>
    </location>
</feature>
<evidence type="ECO:0000313" key="6">
    <source>
        <dbReference type="EMBL" id="GAA0927344.1"/>
    </source>
</evidence>
<name>A0ABN1PFB6_9ACTN</name>
<comment type="similarity">
    <text evidence="1">Belongs to the LysR transcriptional regulatory family.</text>
</comment>
<dbReference type="InterPro" id="IPR000847">
    <property type="entry name" value="LysR_HTH_N"/>
</dbReference>
<keyword evidence="7" id="KW-1185">Reference proteome</keyword>